<comment type="function">
    <text evidence="14 15">Catalyzes the oxidation of protoporphyrinogen IX to protoporphyrin IX.</text>
</comment>
<evidence type="ECO:0000256" key="12">
    <source>
        <dbReference type="ARBA" id="ARBA00023136"/>
    </source>
</evidence>
<reference evidence="16 17" key="1">
    <citation type="submission" date="2015-03" db="EMBL/GenBank/DDBJ databases">
        <title>Draft genome sequence of Elstera litoralis.</title>
        <authorList>
            <person name="Rahalkar M.C."/>
            <person name="Dhakephalkar P.K."/>
            <person name="Pore S.D."/>
            <person name="Arora P."/>
            <person name="Kapse N.G."/>
            <person name="Pandit P.S."/>
        </authorList>
    </citation>
    <scope>NUCLEOTIDE SEQUENCE [LARGE SCALE GENOMIC DNA]</scope>
    <source>
        <strain evidence="16 17">Dia-1</strain>
    </source>
</reference>
<feature type="binding site" description="axial binding residue" evidence="14">
    <location>
        <position position="90"/>
    </location>
    <ligand>
        <name>heme</name>
        <dbReference type="ChEBI" id="CHEBI:30413"/>
    </ligand>
    <ligandPart>
        <name>Fe</name>
        <dbReference type="ChEBI" id="CHEBI:18248"/>
    </ligandPart>
</feature>
<evidence type="ECO:0000256" key="2">
    <source>
        <dbReference type="ARBA" id="ARBA00005073"/>
    </source>
</evidence>
<dbReference type="UniPathway" id="UPA00251">
    <property type="reaction ID" value="UER00324"/>
</dbReference>
<comment type="subunit">
    <text evidence="14">Homodimer.</text>
</comment>
<evidence type="ECO:0000256" key="6">
    <source>
        <dbReference type="ARBA" id="ARBA00022617"/>
    </source>
</evidence>
<feature type="binding site" description="axial binding residue" evidence="14">
    <location>
        <position position="13"/>
    </location>
    <ligand>
        <name>heme</name>
        <dbReference type="ChEBI" id="CHEBI:30413"/>
    </ligand>
    <ligandPart>
        <name>Fe</name>
        <dbReference type="ChEBI" id="CHEBI:18248"/>
    </ligandPart>
</feature>
<comment type="cofactor">
    <cofactor evidence="14 15">
        <name>heme b</name>
        <dbReference type="ChEBI" id="CHEBI:60344"/>
    </cofactor>
    <text evidence="14 15">Binds 1 heme b (iron(II)-protoporphyrin IX) group per subunit.</text>
</comment>
<comment type="subcellular location">
    <subcellularLocation>
        <location evidence="1 14">Cell membrane</location>
        <topology evidence="1 14">Multi-pass membrane protein</topology>
    </subcellularLocation>
</comment>
<comment type="caution">
    <text evidence="16">The sequence shown here is derived from an EMBL/GenBank/DDBJ whole genome shotgun (WGS) entry which is preliminary data.</text>
</comment>
<proteinExistence type="inferred from homology"/>
<feature type="transmembrane region" description="Helical" evidence="14">
    <location>
        <begin position="12"/>
        <end position="33"/>
    </location>
</feature>
<dbReference type="HAMAP" id="MF_02239">
    <property type="entry name" value="HemJ"/>
    <property type="match status" value="1"/>
</dbReference>
<dbReference type="PANTHER" id="PTHR40255">
    <property type="entry name" value="UPF0093 MEMBRANE PROTEIN SLR1790"/>
    <property type="match status" value="1"/>
</dbReference>
<feature type="transmembrane region" description="Helical" evidence="14">
    <location>
        <begin position="86"/>
        <end position="104"/>
    </location>
</feature>
<evidence type="ECO:0000256" key="1">
    <source>
        <dbReference type="ARBA" id="ARBA00004651"/>
    </source>
</evidence>
<evidence type="ECO:0000256" key="9">
    <source>
        <dbReference type="ARBA" id="ARBA00022989"/>
    </source>
</evidence>
<evidence type="ECO:0000256" key="8">
    <source>
        <dbReference type="ARBA" id="ARBA00022723"/>
    </source>
</evidence>
<evidence type="ECO:0000256" key="11">
    <source>
        <dbReference type="ARBA" id="ARBA00023004"/>
    </source>
</evidence>
<comment type="similarity">
    <text evidence="3 14 15">Belongs to the HemJ family.</text>
</comment>
<keyword evidence="10 14" id="KW-0560">Oxidoreductase</keyword>
<sequence>MLTSFYPWTKSLHIISVIAWMAGMFYLPRLYVYHCDAPKGSVQSETFKVMEYKLLRFIINPAMIATFIFGTLLLLTPGIVDWSQGWLHAKLTFVLLMGAFHGALSRWRKDFAADRNTRSPRFYRQMNEIPTVLMILIVIMVVVRPF</sequence>
<evidence type="ECO:0000256" key="10">
    <source>
        <dbReference type="ARBA" id="ARBA00023002"/>
    </source>
</evidence>
<dbReference type="EMBL" id="LAJY01000717">
    <property type="protein sequence ID" value="KJV08210.1"/>
    <property type="molecule type" value="Genomic_DNA"/>
</dbReference>
<dbReference type="EC" id="1.3.99.-" evidence="14 15"/>
<dbReference type="Pfam" id="PF03653">
    <property type="entry name" value="UPF0093"/>
    <property type="match status" value="1"/>
</dbReference>
<feature type="transmembrane region" description="Helical" evidence="14">
    <location>
        <begin position="125"/>
        <end position="143"/>
    </location>
</feature>
<keyword evidence="17" id="KW-1185">Reference proteome</keyword>
<dbReference type="PIRSF" id="PIRSF004638">
    <property type="entry name" value="UCP004638"/>
    <property type="match status" value="1"/>
</dbReference>
<protein>
    <recommendedName>
        <fullName evidence="4 14">Protoporphyrinogen IX oxidase</fullName>
        <shortName evidence="14">PPO</shortName>
        <ecNumber evidence="14 15">1.3.99.-</ecNumber>
    </recommendedName>
</protein>
<evidence type="ECO:0000256" key="4">
    <source>
        <dbReference type="ARBA" id="ARBA00017504"/>
    </source>
</evidence>
<keyword evidence="5 14" id="KW-1003">Cell membrane</keyword>
<dbReference type="GO" id="GO:0005886">
    <property type="term" value="C:plasma membrane"/>
    <property type="evidence" value="ECO:0007669"/>
    <property type="project" value="UniProtKB-SubCell"/>
</dbReference>
<dbReference type="GO" id="GO:0046872">
    <property type="term" value="F:metal ion binding"/>
    <property type="evidence" value="ECO:0007669"/>
    <property type="project" value="UniProtKB-UniRule"/>
</dbReference>
<keyword evidence="7 14" id="KW-0812">Transmembrane</keyword>
<evidence type="ECO:0000313" key="16">
    <source>
        <dbReference type="EMBL" id="KJV08210.1"/>
    </source>
</evidence>
<accession>A0A0F3INA3</accession>
<dbReference type="GO" id="GO:0006782">
    <property type="term" value="P:protoporphyrinogen IX biosynthetic process"/>
    <property type="evidence" value="ECO:0007669"/>
    <property type="project" value="UniProtKB-UniRule"/>
</dbReference>
<keyword evidence="11 14" id="KW-0408">Iron</keyword>
<dbReference type="PATRIC" id="fig|552518.3.peg.4162"/>
<gene>
    <name evidence="16" type="ORF">VZ95_19255</name>
</gene>
<dbReference type="GO" id="GO:0070818">
    <property type="term" value="F:protoporphyrinogen oxidase activity"/>
    <property type="evidence" value="ECO:0007669"/>
    <property type="project" value="UniProtKB-UniRule"/>
</dbReference>
<evidence type="ECO:0000313" key="17">
    <source>
        <dbReference type="Proteomes" id="UP000033774"/>
    </source>
</evidence>
<evidence type="ECO:0000256" key="15">
    <source>
        <dbReference type="PIRNR" id="PIRNR004638"/>
    </source>
</evidence>
<dbReference type="PANTHER" id="PTHR40255:SF1">
    <property type="entry name" value="PROTOPORPHYRINOGEN IX OXIDASE"/>
    <property type="match status" value="1"/>
</dbReference>
<dbReference type="NCBIfam" id="TIGR00701">
    <property type="entry name" value="protoporphyrinogen oxidase HemJ"/>
    <property type="match status" value="1"/>
</dbReference>
<dbReference type="Proteomes" id="UP000033774">
    <property type="component" value="Unassembled WGS sequence"/>
</dbReference>
<comment type="pathway">
    <text evidence="2 14 15">Porphyrin-containing compound metabolism; protoporphyrin-IX biosynthesis; protoporphyrin-IX from protoporphyrinogen-IX: step 1/1.</text>
</comment>
<keyword evidence="8 14" id="KW-0479">Metal-binding</keyword>
<evidence type="ECO:0000256" key="7">
    <source>
        <dbReference type="ARBA" id="ARBA00022692"/>
    </source>
</evidence>
<evidence type="ECO:0000256" key="14">
    <source>
        <dbReference type="HAMAP-Rule" id="MF_02239"/>
    </source>
</evidence>
<evidence type="ECO:0000256" key="13">
    <source>
        <dbReference type="ARBA" id="ARBA00048390"/>
    </source>
</evidence>
<evidence type="ECO:0000256" key="3">
    <source>
        <dbReference type="ARBA" id="ARBA00006501"/>
    </source>
</evidence>
<dbReference type="AlphaFoldDB" id="A0A0F3INA3"/>
<evidence type="ECO:0000256" key="5">
    <source>
        <dbReference type="ARBA" id="ARBA00022475"/>
    </source>
</evidence>
<keyword evidence="12 14" id="KW-0472">Membrane</keyword>
<dbReference type="InterPro" id="IPR005265">
    <property type="entry name" value="HemJ-like"/>
</dbReference>
<dbReference type="OrthoDB" id="9800824at2"/>
<organism evidence="16 17">
    <name type="scientific">Elstera litoralis</name>
    <dbReference type="NCBI Taxonomy" id="552518"/>
    <lineage>
        <taxon>Bacteria</taxon>
        <taxon>Pseudomonadati</taxon>
        <taxon>Pseudomonadota</taxon>
        <taxon>Alphaproteobacteria</taxon>
        <taxon>Rhodospirillales</taxon>
        <taxon>Rhodospirillaceae</taxon>
        <taxon>Elstera</taxon>
    </lineage>
</organism>
<name>A0A0F3INA3_9PROT</name>
<comment type="catalytic activity">
    <reaction evidence="13 14 15">
        <text>protoporphyrinogen IX + 3 A = protoporphyrin IX + 3 AH2</text>
        <dbReference type="Rhea" id="RHEA:62000"/>
        <dbReference type="ChEBI" id="CHEBI:13193"/>
        <dbReference type="ChEBI" id="CHEBI:17499"/>
        <dbReference type="ChEBI" id="CHEBI:57306"/>
        <dbReference type="ChEBI" id="CHEBI:57307"/>
    </reaction>
</comment>
<keyword evidence="9 14" id="KW-1133">Transmembrane helix</keyword>
<keyword evidence="6 14" id="KW-0349">Heme</keyword>
<feature type="transmembrane region" description="Helical" evidence="14">
    <location>
        <begin position="54"/>
        <end position="80"/>
    </location>
</feature>